<sequence length="435" mass="48608">MADLLVPNDTRQTHLEVLISGSTLSFLTFKLKNCQGDTEGFLYGHVNTRVTQEVSDTQEEYESIQKTITITDFICFKNKFTFYDKCGRLDTSKCARVECLTSGTVAHSRTVGWFSFRRNTTSGMSIREKFIHQDLKNLFTPAIDTFLHLLLIETLSNQLVLEQLSLSVNTYDPCFTGKHILTPHSLKIINLNATNSKNSYKYPIDIAGISLAHSISLDTIITPYSEQIGTKPPFLQSSQMITQISTKTLDRMSQLRGQIISNAGHIDQLKSEIREMSRDTSYPVDLTPSAPPSSILININKKTADISLPQKSAADYNTYSNQDKIINQDPNLAHTGSTRIFPPLEVNPSTLPEQPPPYNHHLSQGYTGTLEIPSQPHAPMDTTSHVALAIFTNNNNNNNNNNFIQTKLSADNSKVIGFYHSNIKVKKECEDESSA</sequence>
<comment type="caution">
    <text evidence="1">The sequence shown here is derived from an EMBL/GenBank/DDBJ whole genome shotgun (WGS) entry which is preliminary data.</text>
</comment>
<dbReference type="EMBL" id="JAKMXF010000360">
    <property type="protein sequence ID" value="KAI6646197.1"/>
    <property type="molecule type" value="Genomic_DNA"/>
</dbReference>
<name>A0AAV7JBV2_9METZ</name>
<gene>
    <name evidence="1" type="ORF">LOD99_9404</name>
</gene>
<proteinExistence type="predicted"/>
<dbReference type="InterPro" id="IPR023238">
    <property type="entry name" value="FAM175"/>
</dbReference>
<dbReference type="Proteomes" id="UP001165289">
    <property type="component" value="Unassembled WGS sequence"/>
</dbReference>
<reference evidence="1 2" key="1">
    <citation type="journal article" date="2023" name="BMC Biol.">
        <title>The compact genome of the sponge Oopsacas minuta (Hexactinellida) is lacking key metazoan core genes.</title>
        <authorList>
            <person name="Santini S."/>
            <person name="Schenkelaars Q."/>
            <person name="Jourda C."/>
            <person name="Duchesne M."/>
            <person name="Belahbib H."/>
            <person name="Rocher C."/>
            <person name="Selva M."/>
            <person name="Riesgo A."/>
            <person name="Vervoort M."/>
            <person name="Leys S.P."/>
            <person name="Kodjabachian L."/>
            <person name="Le Bivic A."/>
            <person name="Borchiellini C."/>
            <person name="Claverie J.M."/>
            <person name="Renard E."/>
        </authorList>
    </citation>
    <scope>NUCLEOTIDE SEQUENCE [LARGE SCALE GENOMIC DNA]</scope>
    <source>
        <strain evidence="1">SPO-2</strain>
    </source>
</reference>
<dbReference type="AlphaFoldDB" id="A0AAV7JBV2"/>
<evidence type="ECO:0000313" key="1">
    <source>
        <dbReference type="EMBL" id="KAI6646197.1"/>
    </source>
</evidence>
<protein>
    <submittedName>
        <fullName evidence="1">BRISC complex subunit Abro1</fullName>
    </submittedName>
</protein>
<dbReference type="PRINTS" id="PR02051">
    <property type="entry name" value="PROTEINF175"/>
</dbReference>
<accession>A0AAV7JBV2</accession>
<dbReference type="Pfam" id="PF21125">
    <property type="entry name" value="MPN_2A_DUB_like"/>
    <property type="match status" value="1"/>
</dbReference>
<organism evidence="1 2">
    <name type="scientific">Oopsacas minuta</name>
    <dbReference type="NCBI Taxonomy" id="111878"/>
    <lineage>
        <taxon>Eukaryota</taxon>
        <taxon>Metazoa</taxon>
        <taxon>Porifera</taxon>
        <taxon>Hexactinellida</taxon>
        <taxon>Hexasterophora</taxon>
        <taxon>Lyssacinosida</taxon>
        <taxon>Leucopsacidae</taxon>
        <taxon>Oopsacas</taxon>
    </lineage>
</organism>
<keyword evidence="2" id="KW-1185">Reference proteome</keyword>
<evidence type="ECO:0000313" key="2">
    <source>
        <dbReference type="Proteomes" id="UP001165289"/>
    </source>
</evidence>
<dbReference type="PANTHER" id="PTHR31728">
    <property type="entry name" value="ABRAXAS FAMILY MEMBER"/>
    <property type="match status" value="1"/>
</dbReference>
<dbReference type="GO" id="GO:0005634">
    <property type="term" value="C:nucleus"/>
    <property type="evidence" value="ECO:0007669"/>
    <property type="project" value="TreeGrafter"/>
</dbReference>
<dbReference type="GO" id="GO:0031593">
    <property type="term" value="F:polyubiquitin modification-dependent protein binding"/>
    <property type="evidence" value="ECO:0007669"/>
    <property type="project" value="TreeGrafter"/>
</dbReference>
<dbReference type="PANTHER" id="PTHR31728:SF5">
    <property type="entry name" value="OS07G0540200 PROTEIN"/>
    <property type="match status" value="1"/>
</dbReference>